<dbReference type="AlphaFoldDB" id="A0A2K2U828"/>
<dbReference type="Gene3D" id="3.10.20.70">
    <property type="entry name" value="Glutamine synthetase, N-terminal domain"/>
    <property type="match status" value="1"/>
</dbReference>
<protein>
    <submittedName>
        <fullName evidence="9">Glutamine synthetase</fullName>
    </submittedName>
</protein>
<evidence type="ECO:0000259" key="8">
    <source>
        <dbReference type="PROSITE" id="PS51987"/>
    </source>
</evidence>
<dbReference type="InterPro" id="IPR036651">
    <property type="entry name" value="Gln_synt_N_sf"/>
</dbReference>
<keyword evidence="10" id="KW-1185">Reference proteome</keyword>
<dbReference type="PROSITE" id="PS51986">
    <property type="entry name" value="GS_BETA_GRASP"/>
    <property type="match status" value="1"/>
</dbReference>
<feature type="domain" description="GS catalytic" evidence="8">
    <location>
        <begin position="109"/>
        <end position="447"/>
    </location>
</feature>
<keyword evidence="2" id="KW-0436">Ligase</keyword>
<evidence type="ECO:0000313" key="10">
    <source>
        <dbReference type="Proteomes" id="UP000236488"/>
    </source>
</evidence>
<evidence type="ECO:0000256" key="6">
    <source>
        <dbReference type="RuleBase" id="RU000384"/>
    </source>
</evidence>
<dbReference type="PANTHER" id="PTHR43785:SF12">
    <property type="entry name" value="TYPE-1 GLUTAMINE SYNTHETASE 2"/>
    <property type="match status" value="1"/>
</dbReference>
<evidence type="ECO:0000259" key="7">
    <source>
        <dbReference type="PROSITE" id="PS51986"/>
    </source>
</evidence>
<dbReference type="InterPro" id="IPR014746">
    <property type="entry name" value="Gln_synth/guanido_kin_cat_dom"/>
</dbReference>
<proteinExistence type="inferred from homology"/>
<dbReference type="EMBL" id="PPEL01000003">
    <property type="protein sequence ID" value="PNV66434.1"/>
    <property type="molecule type" value="Genomic_DNA"/>
</dbReference>
<dbReference type="GO" id="GO:0005524">
    <property type="term" value="F:ATP binding"/>
    <property type="evidence" value="ECO:0007669"/>
    <property type="project" value="UniProtKB-KW"/>
</dbReference>
<organism evidence="9 10">
    <name type="scientific">Rubneribacter badeniensis</name>
    <dbReference type="NCBI Taxonomy" id="2070688"/>
    <lineage>
        <taxon>Bacteria</taxon>
        <taxon>Bacillati</taxon>
        <taxon>Actinomycetota</taxon>
        <taxon>Coriobacteriia</taxon>
        <taxon>Eggerthellales</taxon>
        <taxon>Eggerthellaceae</taxon>
        <taxon>Rubneribacter</taxon>
    </lineage>
</organism>
<dbReference type="PANTHER" id="PTHR43785">
    <property type="entry name" value="GAMMA-GLUTAMYLPUTRESCINE SYNTHETASE"/>
    <property type="match status" value="1"/>
</dbReference>
<dbReference type="PROSITE" id="PS51987">
    <property type="entry name" value="GS_CATALYTIC"/>
    <property type="match status" value="1"/>
</dbReference>
<comment type="caution">
    <text evidence="9">The sequence shown here is derived from an EMBL/GenBank/DDBJ whole genome shotgun (WGS) entry which is preliminary data.</text>
</comment>
<evidence type="ECO:0000256" key="5">
    <source>
        <dbReference type="PROSITE-ProRule" id="PRU01330"/>
    </source>
</evidence>
<dbReference type="SUPFAM" id="SSF54368">
    <property type="entry name" value="Glutamine synthetase, N-terminal domain"/>
    <property type="match status" value="1"/>
</dbReference>
<dbReference type="SMART" id="SM01230">
    <property type="entry name" value="Gln-synt_C"/>
    <property type="match status" value="1"/>
</dbReference>
<dbReference type="SUPFAM" id="SSF55931">
    <property type="entry name" value="Glutamine synthetase/guanido kinase"/>
    <property type="match status" value="1"/>
</dbReference>
<comment type="similarity">
    <text evidence="1 5 6">Belongs to the glutamine synthetase family.</text>
</comment>
<name>A0A2K2U828_9ACTN</name>
<dbReference type="RefSeq" id="WP_087193666.1">
    <property type="nucleotide sequence ID" value="NZ_PPEL01000003.1"/>
</dbReference>
<dbReference type="Gene3D" id="3.30.590.10">
    <property type="entry name" value="Glutamine synthetase/guanido kinase, catalytic domain"/>
    <property type="match status" value="1"/>
</dbReference>
<sequence>MAANPEEDFVLKTIKSRDVHFVRFWFTDVLGRMKSFAVIPSELEDAFADGMGFDGSCIEGFCRTQESDMLAFPDASTFQVLPWRPESNAVARMFCSLRTPDGRPFEGDPRQVLARMAAKAREMGYVFNVGPELEFYYFKDAQGAEVLDRGGYFDLTSLDYASDLRRDTVLTLEKMGIPVEYSHHEMGPSQHEIDLRFTDALSMADAVMTYKLVVKEIATRHGVYASFMPKPLSGEPGSSMHVHQSLFDLDGKNAFFDPADPQGYRLSRTARCYLAGLLKYAPEFCLVTNQHVNSYKRLVPGGEAPVYLSWARSNRSTLVRVPGYRPDSEAACRLEVRSPDPSANPYLAFAVMLAAGLKGIEDGLDLQPACENADLSSLDRRDLRELGVGTLPESLGEAVELFASSDLMRETLGEHIHGYLVAAKRAEWGEYQSSVSQWERDRYLAVL</sequence>
<evidence type="ECO:0000256" key="1">
    <source>
        <dbReference type="ARBA" id="ARBA00009897"/>
    </source>
</evidence>
<evidence type="ECO:0000256" key="3">
    <source>
        <dbReference type="ARBA" id="ARBA00022741"/>
    </source>
</evidence>
<dbReference type="InterPro" id="IPR008146">
    <property type="entry name" value="Gln_synth_cat_dom"/>
</dbReference>
<dbReference type="GO" id="GO:0004356">
    <property type="term" value="F:glutamine synthetase activity"/>
    <property type="evidence" value="ECO:0007669"/>
    <property type="project" value="InterPro"/>
</dbReference>
<keyword evidence="3" id="KW-0547">Nucleotide-binding</keyword>
<reference evidence="9 10" key="1">
    <citation type="journal article" date="2018" name="Int. J. Syst. Evol. Microbiol.">
        <title>Rubneribacter badeniensis gen. nov., sp. nov. and Enteroscipio rubneri gen. nov., sp. nov., new members of the Eggerthellaceae isolated from human faeces.</title>
        <authorList>
            <person name="Danylec N."/>
            <person name="Gobl A."/>
            <person name="Stoll D.A."/>
            <person name="Hetzer B."/>
            <person name="Kulling S.E."/>
            <person name="Huch M."/>
        </authorList>
    </citation>
    <scope>NUCLEOTIDE SEQUENCE [LARGE SCALE GENOMIC DNA]</scope>
    <source>
        <strain evidence="9 10">ResAG-85</strain>
    </source>
</reference>
<evidence type="ECO:0000256" key="4">
    <source>
        <dbReference type="ARBA" id="ARBA00022840"/>
    </source>
</evidence>
<dbReference type="InterPro" id="IPR008147">
    <property type="entry name" value="Gln_synt_N"/>
</dbReference>
<dbReference type="Pfam" id="PF00120">
    <property type="entry name" value="Gln-synt_C"/>
    <property type="match status" value="1"/>
</dbReference>
<dbReference type="Pfam" id="PF03951">
    <property type="entry name" value="Gln-synt_N"/>
    <property type="match status" value="1"/>
</dbReference>
<keyword evidence="4" id="KW-0067">ATP-binding</keyword>
<dbReference type="Proteomes" id="UP000236488">
    <property type="component" value="Unassembled WGS sequence"/>
</dbReference>
<evidence type="ECO:0000313" key="9">
    <source>
        <dbReference type="EMBL" id="PNV66434.1"/>
    </source>
</evidence>
<dbReference type="GO" id="GO:0006542">
    <property type="term" value="P:glutamine biosynthetic process"/>
    <property type="evidence" value="ECO:0007669"/>
    <property type="project" value="InterPro"/>
</dbReference>
<accession>A0A2K2U828</accession>
<evidence type="ECO:0000256" key="2">
    <source>
        <dbReference type="ARBA" id="ARBA00022598"/>
    </source>
</evidence>
<feature type="domain" description="GS beta-grasp" evidence="7">
    <location>
        <begin position="17"/>
        <end position="102"/>
    </location>
</feature>
<gene>
    <name evidence="9" type="ORF">C2L80_01690</name>
</gene>